<protein>
    <submittedName>
        <fullName evidence="5">Pathogenesis-related protein 5-like</fullName>
    </submittedName>
</protein>
<accession>A0A6I9RL75</accession>
<dbReference type="RefSeq" id="XP_010928530.1">
    <property type="nucleotide sequence ID" value="XM_010930228.2"/>
</dbReference>
<reference evidence="5" key="1">
    <citation type="submission" date="2025-08" db="UniProtKB">
        <authorList>
            <consortium name="RefSeq"/>
        </authorList>
    </citation>
    <scope>IDENTIFICATION</scope>
</reference>
<evidence type="ECO:0000313" key="5">
    <source>
        <dbReference type="RefSeq" id="XP_010928530.1"/>
    </source>
</evidence>
<organism evidence="4 5">
    <name type="scientific">Elaeis guineensis var. tenera</name>
    <name type="common">Oil palm</name>
    <dbReference type="NCBI Taxonomy" id="51953"/>
    <lineage>
        <taxon>Eukaryota</taxon>
        <taxon>Viridiplantae</taxon>
        <taxon>Streptophyta</taxon>
        <taxon>Embryophyta</taxon>
        <taxon>Tracheophyta</taxon>
        <taxon>Spermatophyta</taxon>
        <taxon>Magnoliopsida</taxon>
        <taxon>Liliopsida</taxon>
        <taxon>Arecaceae</taxon>
        <taxon>Arecoideae</taxon>
        <taxon>Cocoseae</taxon>
        <taxon>Elaeidinae</taxon>
        <taxon>Elaeis</taxon>
    </lineage>
</organism>
<dbReference type="InParanoid" id="A0A6I9RL75"/>
<dbReference type="Pfam" id="PF00314">
    <property type="entry name" value="Thaumatin"/>
    <property type="match status" value="1"/>
</dbReference>
<feature type="disulfide bond" evidence="3">
    <location>
        <begin position="62"/>
        <end position="72"/>
    </location>
</feature>
<evidence type="ECO:0000256" key="3">
    <source>
        <dbReference type="PIRSR" id="PIRSR002703-1"/>
    </source>
</evidence>
<dbReference type="PROSITE" id="PS51367">
    <property type="entry name" value="THAUMATIN_2"/>
    <property type="match status" value="1"/>
</dbReference>
<feature type="disulfide bond" evidence="3">
    <location>
        <begin position="171"/>
        <end position="181"/>
    </location>
</feature>
<dbReference type="PIRSF" id="PIRSF002703">
    <property type="entry name" value="Thaumatin"/>
    <property type="match status" value="1"/>
</dbReference>
<feature type="non-terminal residue" evidence="5">
    <location>
        <position position="1"/>
    </location>
</feature>
<name>A0A6I9RL75_ELAGV</name>
<gene>
    <name evidence="5" type="primary">LOC105050277</name>
</gene>
<dbReference type="Gene3D" id="2.60.110.10">
    <property type="entry name" value="Thaumatin"/>
    <property type="match status" value="1"/>
</dbReference>
<feature type="disulfide bond" evidence="3">
    <location>
        <begin position="161"/>
        <end position="170"/>
    </location>
</feature>
<feature type="disulfide bond" evidence="3">
    <location>
        <begin position="129"/>
        <end position="211"/>
    </location>
</feature>
<comment type="similarity">
    <text evidence="1">Belongs to the thaumatin family.</text>
</comment>
<proteinExistence type="inferred from homology"/>
<sequence>LGVDAAGFTLKNNCAYTVWAAIQPGAGKPMIGDGGLQLEPGRSAHVHAPAGWSGRMWPRRDCSFDSSGRGFCLTGDCGGLLQCAGAGGSPPVTLAEFTLDSPIDYYDVSLVDGYNAPVSVVPMGGAGSCRPVTCESDLNRSCPGPLRVERGGEVVACKSACMAFGTPAYCCTGEFASPEACRPTAYSRVFKKACPTAYSYAYDDPTSIFMCRGADYLITFC</sequence>
<feature type="disulfide bond" evidence="3">
    <location>
        <begin position="134"/>
        <end position="194"/>
    </location>
</feature>
<dbReference type="PROSITE" id="PS00316">
    <property type="entry name" value="THAUMATIN_1"/>
    <property type="match status" value="1"/>
</dbReference>
<evidence type="ECO:0000256" key="2">
    <source>
        <dbReference type="ARBA" id="ARBA00023157"/>
    </source>
</evidence>
<dbReference type="GeneID" id="105050277"/>
<dbReference type="InterPro" id="IPR001938">
    <property type="entry name" value="Thaumatin"/>
</dbReference>
<feature type="disulfide bond" evidence="3">
    <location>
        <begin position="77"/>
        <end position="83"/>
    </location>
</feature>
<evidence type="ECO:0000256" key="1">
    <source>
        <dbReference type="ARBA" id="ARBA00010607"/>
    </source>
</evidence>
<dbReference type="SUPFAM" id="SSF49870">
    <property type="entry name" value="Osmotin, thaumatin-like protein"/>
    <property type="match status" value="1"/>
</dbReference>
<dbReference type="PANTHER" id="PTHR31048">
    <property type="entry name" value="OS03G0233200 PROTEIN"/>
    <property type="match status" value="1"/>
</dbReference>
<dbReference type="InterPro" id="IPR017949">
    <property type="entry name" value="Thaumatin_CS"/>
</dbReference>
<feature type="disulfide bond" evidence="3">
    <location>
        <begin position="142"/>
        <end position="157"/>
    </location>
</feature>
<dbReference type="CDD" id="cd09218">
    <property type="entry name" value="TLP-PA"/>
    <property type="match status" value="1"/>
</dbReference>
<dbReference type="InterPro" id="IPR037176">
    <property type="entry name" value="Osmotin/thaumatin-like_sf"/>
</dbReference>
<dbReference type="KEGG" id="egu:105050277"/>
<dbReference type="Proteomes" id="UP000504607">
    <property type="component" value="Chromosome 8"/>
</dbReference>
<dbReference type="OrthoDB" id="430315at2759"/>
<feature type="disulfide bond" evidence="3">
    <location>
        <begin position="14"/>
        <end position="221"/>
    </location>
</feature>
<dbReference type="SMART" id="SM00205">
    <property type="entry name" value="THN"/>
    <property type="match status" value="1"/>
</dbReference>
<keyword evidence="4" id="KW-1185">Reference proteome</keyword>
<dbReference type="PRINTS" id="PR00347">
    <property type="entry name" value="THAUMATIN"/>
</dbReference>
<keyword evidence="2 3" id="KW-1015">Disulfide bond</keyword>
<dbReference type="FunFam" id="2.60.110.10:FF:000002">
    <property type="entry name" value="Thaumatin-like protein 1a"/>
    <property type="match status" value="1"/>
</dbReference>
<dbReference type="AlphaFoldDB" id="A0A6I9RL75"/>
<evidence type="ECO:0000313" key="4">
    <source>
        <dbReference type="Proteomes" id="UP000504607"/>
    </source>
</evidence>